<evidence type="ECO:0000259" key="1">
    <source>
        <dbReference type="Pfam" id="PF12697"/>
    </source>
</evidence>
<comment type="caution">
    <text evidence="2">The sequence shown here is derived from an EMBL/GenBank/DDBJ whole genome shotgun (WGS) entry which is preliminary data.</text>
</comment>
<dbReference type="Proteomes" id="UP001249291">
    <property type="component" value="Unassembled WGS sequence"/>
</dbReference>
<evidence type="ECO:0000313" key="2">
    <source>
        <dbReference type="EMBL" id="MDR6144034.1"/>
    </source>
</evidence>
<dbReference type="PANTHER" id="PTHR43798">
    <property type="entry name" value="MONOACYLGLYCEROL LIPASE"/>
    <property type="match status" value="1"/>
</dbReference>
<dbReference type="PANTHER" id="PTHR43798:SF33">
    <property type="entry name" value="HYDROLASE, PUTATIVE (AFU_ORTHOLOGUE AFUA_2G14860)-RELATED"/>
    <property type="match status" value="1"/>
</dbReference>
<dbReference type="PRINTS" id="PR00111">
    <property type="entry name" value="ABHYDROLASE"/>
</dbReference>
<dbReference type="EMBL" id="JAVIZQ010000001">
    <property type="protein sequence ID" value="MDR6144034.1"/>
    <property type="molecule type" value="Genomic_DNA"/>
</dbReference>
<dbReference type="RefSeq" id="WP_309693837.1">
    <property type="nucleotide sequence ID" value="NZ_JAVIZQ010000001.1"/>
</dbReference>
<name>A0ABU1HXQ2_9MICO</name>
<protein>
    <submittedName>
        <fullName evidence="2">Pimeloyl-ACP methyl ester carboxylesterase</fullName>
    </submittedName>
</protein>
<proteinExistence type="predicted"/>
<dbReference type="InterPro" id="IPR029058">
    <property type="entry name" value="AB_hydrolase_fold"/>
</dbReference>
<dbReference type="InterPro" id="IPR000073">
    <property type="entry name" value="AB_hydrolase_1"/>
</dbReference>
<reference evidence="2 3" key="1">
    <citation type="submission" date="2023-08" db="EMBL/GenBank/DDBJ databases">
        <title>Functional and genomic diversity of the sorghum phyllosphere microbiome.</title>
        <authorList>
            <person name="Shade A."/>
        </authorList>
    </citation>
    <scope>NUCLEOTIDE SEQUENCE [LARGE SCALE GENOMIC DNA]</scope>
    <source>
        <strain evidence="2 3">SORGH_AS_0445</strain>
    </source>
</reference>
<sequence>MPLPYFTAAGETLTLDDQLRTRVRGEFVSCSAGVTQYELSGPTGGELVLLVGGLTIPLDYWDRLAAELHERGFRTLAYSGYGRGYSDRVQARYDETLFTTQIHDLLHTLRLTPAHVIGSSLGAVVTMAYARRHTAALRSVVIVGPAGLMRSRPLITRLLRIPLLGAILGAAFGQRLLQQHMSHNLRDPAATAELAAIVDPCYRVRGSMYALCSTITDFALTNRQNLYRAMRDTRVQTLLLWGEEDRVTPSDRWDEAFGLLHPRRAELIPQTGHMVSYERPHLTATIFTEFVATLERTPE</sequence>
<evidence type="ECO:0000313" key="3">
    <source>
        <dbReference type="Proteomes" id="UP001249291"/>
    </source>
</evidence>
<dbReference type="SUPFAM" id="SSF53474">
    <property type="entry name" value="alpha/beta-Hydrolases"/>
    <property type="match status" value="1"/>
</dbReference>
<dbReference type="Pfam" id="PF12697">
    <property type="entry name" value="Abhydrolase_6"/>
    <property type="match status" value="1"/>
</dbReference>
<keyword evidence="3" id="KW-1185">Reference proteome</keyword>
<accession>A0ABU1HXQ2</accession>
<gene>
    <name evidence="2" type="ORF">QE375_003588</name>
</gene>
<organism evidence="2 3">
    <name type="scientific">Microbacterium foliorum</name>
    <dbReference type="NCBI Taxonomy" id="104336"/>
    <lineage>
        <taxon>Bacteria</taxon>
        <taxon>Bacillati</taxon>
        <taxon>Actinomycetota</taxon>
        <taxon>Actinomycetes</taxon>
        <taxon>Micrococcales</taxon>
        <taxon>Microbacteriaceae</taxon>
        <taxon>Microbacterium</taxon>
    </lineage>
</organism>
<dbReference type="Gene3D" id="3.40.50.1820">
    <property type="entry name" value="alpha/beta hydrolase"/>
    <property type="match status" value="1"/>
</dbReference>
<feature type="domain" description="AB hydrolase-1" evidence="1">
    <location>
        <begin position="49"/>
        <end position="284"/>
    </location>
</feature>
<dbReference type="InterPro" id="IPR050266">
    <property type="entry name" value="AB_hydrolase_sf"/>
</dbReference>